<evidence type="ECO:0000313" key="2">
    <source>
        <dbReference type="EMBL" id="RXM94020.1"/>
    </source>
</evidence>
<dbReference type="EMBL" id="SCEB01003861">
    <property type="protein sequence ID" value="RXM94020.1"/>
    <property type="molecule type" value="Genomic_DNA"/>
</dbReference>
<evidence type="ECO:0000313" key="3">
    <source>
        <dbReference type="Proteomes" id="UP000289886"/>
    </source>
</evidence>
<comment type="caution">
    <text evidence="2">The sequence shown here is derived from an EMBL/GenBank/DDBJ whole genome shotgun (WGS) entry which is preliminary data.</text>
</comment>
<organism evidence="2 3">
    <name type="scientific">Acipenser ruthenus</name>
    <name type="common">Sterlet sturgeon</name>
    <dbReference type="NCBI Taxonomy" id="7906"/>
    <lineage>
        <taxon>Eukaryota</taxon>
        <taxon>Metazoa</taxon>
        <taxon>Chordata</taxon>
        <taxon>Craniata</taxon>
        <taxon>Vertebrata</taxon>
        <taxon>Euteleostomi</taxon>
        <taxon>Actinopterygii</taxon>
        <taxon>Chondrostei</taxon>
        <taxon>Acipenseriformes</taxon>
        <taxon>Acipenseridae</taxon>
        <taxon>Acipenser</taxon>
    </lineage>
</organism>
<dbReference type="Gene3D" id="1.25.40.10">
    <property type="entry name" value="Tetratricopeptide repeat domain"/>
    <property type="match status" value="2"/>
</dbReference>
<dbReference type="SUPFAM" id="SSF81901">
    <property type="entry name" value="HCP-like"/>
    <property type="match status" value="2"/>
</dbReference>
<feature type="compositionally biased region" description="Low complexity" evidence="1">
    <location>
        <begin position="168"/>
        <end position="187"/>
    </location>
</feature>
<gene>
    <name evidence="2" type="ORF">EOD39_18454</name>
</gene>
<feature type="compositionally biased region" description="Low complexity" evidence="1">
    <location>
        <begin position="282"/>
        <end position="304"/>
    </location>
</feature>
<dbReference type="Proteomes" id="UP000289886">
    <property type="component" value="Unassembled WGS sequence"/>
</dbReference>
<keyword evidence="3" id="KW-1185">Reference proteome</keyword>
<dbReference type="InterPro" id="IPR011990">
    <property type="entry name" value="TPR-like_helical_dom_sf"/>
</dbReference>
<dbReference type="PANTHER" id="PTHR45011:SF1">
    <property type="entry name" value="DAP3-BINDING CELL DEATH ENHANCER 1"/>
    <property type="match status" value="1"/>
</dbReference>
<accession>A0A444V0V6</accession>
<name>A0A444V0V6_ACIRT</name>
<dbReference type="PANTHER" id="PTHR45011">
    <property type="entry name" value="DAP3-BINDING CELL DEATH ENHANCER 1"/>
    <property type="match status" value="1"/>
</dbReference>
<dbReference type="InterPro" id="IPR006597">
    <property type="entry name" value="Sel1-like"/>
</dbReference>
<dbReference type="InterPro" id="IPR052748">
    <property type="entry name" value="ISR_Activator"/>
</dbReference>
<dbReference type="Pfam" id="PF08238">
    <property type="entry name" value="Sel1"/>
    <property type="match status" value="8"/>
</dbReference>
<sequence length="641" mass="70545">MAASQGYCKAQFNLGVCYEKGSGVVKNMEKAALCYKQAATAGHSQAQYRYAKYILHSKATGDATDTRRTIGLMEQAAASGLKEDSQSQFNLGQCYERGFGVCQCYWTAIEHYRQAAKAGNGKARLTLTSLYCQGIEVLHRCHVTSPLRLTQGHHVEDDVLNSSSLLSTSLHPTESSSSFSSSGSHNGENGDQQQKEKTFHYYSAGLPRFTALDAVGWGAAAVLFLQLSRRVHSHLSNCDQSHLREPTQIYRCGYRVFVDLLTLQDVLPRRVNVNCLRSLENQGTSSGESSSFTDSSTSSTTQESAFNHDDLDTDKVLAADTTDHEEGGLQENQTENKKESFTLEDKLTWAMKNLQSVTDSSIPAILNIIGIEHTKAEDYRTAFSCFSMAASQGYCKAQFNLGVCYEKGSGVVKNMEKAALCYKQAATAGHSQAQYRYAKYILHSKATGDATDTRRTIGLMEQAAASGLKEAQAYLGVLFTREPYRDEKKAVLYLKMAAQNGDSQSQFNLGQCYERGFGVRQCYWTAIEHYRQAAKAGNGKARTLTSLYCQGIEEDVVLRSIRSSPCISAVDRLWLGSERPSEPADLPIPNNLGQVLTHSWSTGSICTMPVSYSRTSFVQEPRNNKLFSPKPASCVWTMGAG</sequence>
<dbReference type="GO" id="GO:0005739">
    <property type="term" value="C:mitochondrion"/>
    <property type="evidence" value="ECO:0007669"/>
    <property type="project" value="TreeGrafter"/>
</dbReference>
<protein>
    <submittedName>
        <fullName evidence="2">Death ligand signal enhancer</fullName>
    </submittedName>
</protein>
<dbReference type="GO" id="GO:0008625">
    <property type="term" value="P:extrinsic apoptotic signaling pathway via death domain receptors"/>
    <property type="evidence" value="ECO:0007669"/>
    <property type="project" value="TreeGrafter"/>
</dbReference>
<feature type="region of interest" description="Disordered" evidence="1">
    <location>
        <begin position="168"/>
        <end position="193"/>
    </location>
</feature>
<proteinExistence type="predicted"/>
<reference evidence="2 3" key="1">
    <citation type="submission" date="2019-01" db="EMBL/GenBank/DDBJ databases">
        <title>Draft Genome and Complete Hox-Cluster Characterization of the Sterlet Sturgeon (Acipenser ruthenus).</title>
        <authorList>
            <person name="Wei Q."/>
        </authorList>
    </citation>
    <scope>NUCLEOTIDE SEQUENCE [LARGE SCALE GENOMIC DNA]</scope>
    <source>
        <strain evidence="2">WHYD16114868_AA</strain>
        <tissue evidence="2">Blood</tissue>
    </source>
</reference>
<dbReference type="SMART" id="SM00671">
    <property type="entry name" value="SEL1"/>
    <property type="match status" value="8"/>
</dbReference>
<dbReference type="AlphaFoldDB" id="A0A444V0V6"/>
<evidence type="ECO:0000256" key="1">
    <source>
        <dbReference type="SAM" id="MobiDB-lite"/>
    </source>
</evidence>
<feature type="region of interest" description="Disordered" evidence="1">
    <location>
        <begin position="280"/>
        <end position="306"/>
    </location>
</feature>